<protein>
    <recommendedName>
        <fullName evidence="1">CYTH domain-containing protein</fullName>
    </recommendedName>
</protein>
<keyword evidence="3" id="KW-1185">Reference proteome</keyword>
<evidence type="ECO:0000313" key="2">
    <source>
        <dbReference type="EMBL" id="OLO04609.1"/>
    </source>
</evidence>
<dbReference type="SMART" id="SM01118">
    <property type="entry name" value="CYTH"/>
    <property type="match status" value="1"/>
</dbReference>
<accession>A0A1Q8ST34</accession>
<gene>
    <name evidence="2" type="ORF">BTW07_07265</name>
</gene>
<dbReference type="InterPro" id="IPR033469">
    <property type="entry name" value="CYTH-like_dom_sf"/>
</dbReference>
<dbReference type="STRING" id="404433.BTW07_07265"/>
<dbReference type="Proteomes" id="UP000186878">
    <property type="component" value="Unassembled WGS sequence"/>
</dbReference>
<dbReference type="PANTHER" id="PTHR39569">
    <property type="entry name" value="INORGANIC TRIPHOSPHATASE"/>
    <property type="match status" value="1"/>
</dbReference>
<dbReference type="Pfam" id="PF01928">
    <property type="entry name" value="CYTH"/>
    <property type="match status" value="1"/>
</dbReference>
<dbReference type="PANTHER" id="PTHR39569:SF1">
    <property type="entry name" value="INORGANIC TRIPHOSPHATASE"/>
    <property type="match status" value="1"/>
</dbReference>
<comment type="caution">
    <text evidence="2">The sequence shown here is derived from an EMBL/GenBank/DDBJ whole genome shotgun (WGS) entry which is preliminary data.</text>
</comment>
<sequence length="300" mass="33209">MSDEIELKLALAPEGPAHLIDHPLLQTMASRTVSLGNQYYDTAEGILQSRRVALRVRRQDDRRLQTLKSAAESQGGLSSRGEWEWSIDSAACNAAGLDLGGLRELDHPALSGLDLETLRPVFTTDFERRLWRYQIEGSDIEIALDQGTIHVGDASLPICELELELKHGLPEQLWALAQRLCEPSTSGAPPLPARPANHSKASRAGCLGSGWTAPIVIETASVDALIDAIDNWQDSQDPAWLATARDRCDRLVQQWNARRIAPHREHDERIEAAERILADLGRGVVPWRGQDWLALRHDAA</sequence>
<dbReference type="GO" id="GO:0046872">
    <property type="term" value="F:metal ion binding"/>
    <property type="evidence" value="ECO:0007669"/>
    <property type="project" value="TreeGrafter"/>
</dbReference>
<dbReference type="CDD" id="cd07756">
    <property type="entry name" value="CYTH-like_Pase_CHAD"/>
    <property type="match status" value="1"/>
</dbReference>
<proteinExistence type="predicted"/>
<dbReference type="SUPFAM" id="SSF55154">
    <property type="entry name" value="CYTH-like phosphatases"/>
    <property type="match status" value="1"/>
</dbReference>
<dbReference type="RefSeq" id="WP_075569510.1">
    <property type="nucleotide sequence ID" value="NZ_MSDO01000009.1"/>
</dbReference>
<dbReference type="EMBL" id="MSDO01000009">
    <property type="protein sequence ID" value="OLO04609.1"/>
    <property type="molecule type" value="Genomic_DNA"/>
</dbReference>
<organism evidence="2 3">
    <name type="scientific">Salinicola socius</name>
    <dbReference type="NCBI Taxonomy" id="404433"/>
    <lineage>
        <taxon>Bacteria</taxon>
        <taxon>Pseudomonadati</taxon>
        <taxon>Pseudomonadota</taxon>
        <taxon>Gammaproteobacteria</taxon>
        <taxon>Oceanospirillales</taxon>
        <taxon>Halomonadaceae</taxon>
        <taxon>Salinicola</taxon>
    </lineage>
</organism>
<dbReference type="AlphaFoldDB" id="A0A1Q8ST34"/>
<dbReference type="InterPro" id="IPR023577">
    <property type="entry name" value="CYTH_domain"/>
</dbReference>
<dbReference type="PROSITE" id="PS51707">
    <property type="entry name" value="CYTH"/>
    <property type="match status" value="1"/>
</dbReference>
<dbReference type="Gene3D" id="2.40.320.10">
    <property type="entry name" value="Hypothetical Protein Pfu-838710-001"/>
    <property type="match status" value="1"/>
</dbReference>
<feature type="domain" description="CYTH" evidence="1">
    <location>
        <begin position="2"/>
        <end position="202"/>
    </location>
</feature>
<reference evidence="2 3" key="1">
    <citation type="submission" date="2016-12" db="EMBL/GenBank/DDBJ databases">
        <title>Draft genome sequences of strains Salinicola socius SMB35, Salinicola sp. MH3R3-1 and Chromohalobacter sp. SMB17 from the Verkhnekamsk potash mining region of Russia.</title>
        <authorList>
            <person name="Mavrodi D.V."/>
            <person name="Olsson B.E."/>
            <person name="Korsakova E.S."/>
            <person name="Pyankova A."/>
            <person name="Mavrodi O.V."/>
            <person name="Plotnikova E.G."/>
        </authorList>
    </citation>
    <scope>NUCLEOTIDE SEQUENCE [LARGE SCALE GENOMIC DNA]</scope>
    <source>
        <strain evidence="2 3">SMB35</strain>
    </source>
</reference>
<evidence type="ECO:0000259" key="1">
    <source>
        <dbReference type="PROSITE" id="PS51707"/>
    </source>
</evidence>
<name>A0A1Q8ST34_9GAMM</name>
<dbReference type="OrthoDB" id="3034217at2"/>
<dbReference type="InterPro" id="IPR039013">
    <property type="entry name" value="YgiF"/>
</dbReference>
<evidence type="ECO:0000313" key="3">
    <source>
        <dbReference type="Proteomes" id="UP000186878"/>
    </source>
</evidence>
<dbReference type="GO" id="GO:0050355">
    <property type="term" value="F:inorganic triphosphate phosphatase activity"/>
    <property type="evidence" value="ECO:0007669"/>
    <property type="project" value="InterPro"/>
</dbReference>